<dbReference type="KEGG" id="jar:G7057_11600"/>
<dbReference type="EMBL" id="CP049740">
    <property type="protein sequence ID" value="QII83031.1"/>
    <property type="molecule type" value="Genomic_DNA"/>
</dbReference>
<keyword evidence="2" id="KW-1185">Reference proteome</keyword>
<dbReference type="InterPro" id="IPR019642">
    <property type="entry name" value="DUF2507"/>
</dbReference>
<name>A0A6G7KCU3_9LACT</name>
<accession>A0A6G7KCU3</accession>
<dbReference type="InterPro" id="IPR024096">
    <property type="entry name" value="NO_sig/Golgi_transp_ligand-bd"/>
</dbReference>
<dbReference type="Gene3D" id="3.30.1380.20">
    <property type="entry name" value="Trafficking protein particle complex subunit 3"/>
    <property type="match status" value="1"/>
</dbReference>
<dbReference type="AlphaFoldDB" id="A0A6G7KCU3"/>
<dbReference type="Pfam" id="PF10702">
    <property type="entry name" value="DUF2507"/>
    <property type="match status" value="1"/>
</dbReference>
<dbReference type="Proteomes" id="UP000501451">
    <property type="component" value="Chromosome"/>
</dbReference>
<reference evidence="1 2" key="1">
    <citation type="journal article" date="2017" name="Int. J. Syst. Evol. Microbiol.">
        <title>Jeotgalibaca porci sp. nov. and Jeotgalibaca arthritidis sp. nov., isolated from pigs, and emended description of the genus Jeotgalibaca.</title>
        <authorList>
            <person name="Zamora L."/>
            <person name="Perez-Sancho M."/>
            <person name="Dominguez L."/>
            <person name="Fernandez-Garayzabal J.F."/>
            <person name="Vela A.I."/>
        </authorList>
    </citation>
    <scope>NUCLEOTIDE SEQUENCE [LARGE SCALE GENOMIC DNA]</scope>
    <source>
        <strain evidence="1 2">CECT 9157</strain>
    </source>
</reference>
<evidence type="ECO:0000313" key="2">
    <source>
        <dbReference type="Proteomes" id="UP000501451"/>
    </source>
</evidence>
<sequence>MSTNDREELINSEHFPVIMIRDFLLNNILGQETDDILYWSGKQLARQFPLIHVKDLQESFRYCGFGTLSLHKEERHRDIYYLTGSIIETRLLKPDASFHLEAGFLAEQIELTKGKPCEVQVKHPEQAITDTVQLIVNYE</sequence>
<protein>
    <submittedName>
        <fullName evidence="1">DUF2507 domain-containing protein</fullName>
    </submittedName>
</protein>
<dbReference type="SUPFAM" id="SSF111126">
    <property type="entry name" value="Ligand-binding domain in the NO signalling and Golgi transport"/>
    <property type="match status" value="1"/>
</dbReference>
<gene>
    <name evidence="1" type="ORF">G7057_11600</name>
</gene>
<proteinExistence type="predicted"/>
<organism evidence="1 2">
    <name type="scientific">Jeotgalibaca arthritidis</name>
    <dbReference type="NCBI Taxonomy" id="1868794"/>
    <lineage>
        <taxon>Bacteria</taxon>
        <taxon>Bacillati</taxon>
        <taxon>Bacillota</taxon>
        <taxon>Bacilli</taxon>
        <taxon>Lactobacillales</taxon>
        <taxon>Carnobacteriaceae</taxon>
        <taxon>Jeotgalibaca</taxon>
    </lineage>
</organism>
<evidence type="ECO:0000313" key="1">
    <source>
        <dbReference type="EMBL" id="QII83031.1"/>
    </source>
</evidence>
<dbReference type="RefSeq" id="WP_166163919.1">
    <property type="nucleotide sequence ID" value="NZ_CP049740.1"/>
</dbReference>